<feature type="compositionally biased region" description="Basic and acidic residues" evidence="1">
    <location>
        <begin position="151"/>
        <end position="182"/>
    </location>
</feature>
<accession>A0A8H4L065</accession>
<feature type="region of interest" description="Disordered" evidence="1">
    <location>
        <begin position="334"/>
        <end position="389"/>
    </location>
</feature>
<keyword evidence="2" id="KW-1133">Transmembrane helix</keyword>
<proteinExistence type="predicted"/>
<gene>
    <name evidence="3" type="ORF">FALBO_12556</name>
</gene>
<organism evidence="3 4">
    <name type="scientific">Fusarium albosuccineum</name>
    <dbReference type="NCBI Taxonomy" id="1237068"/>
    <lineage>
        <taxon>Eukaryota</taxon>
        <taxon>Fungi</taxon>
        <taxon>Dikarya</taxon>
        <taxon>Ascomycota</taxon>
        <taxon>Pezizomycotina</taxon>
        <taxon>Sordariomycetes</taxon>
        <taxon>Hypocreomycetidae</taxon>
        <taxon>Hypocreales</taxon>
        <taxon>Nectriaceae</taxon>
        <taxon>Fusarium</taxon>
        <taxon>Fusarium decemcellulare species complex</taxon>
    </lineage>
</organism>
<evidence type="ECO:0000313" key="3">
    <source>
        <dbReference type="EMBL" id="KAF4460660.1"/>
    </source>
</evidence>
<feature type="compositionally biased region" description="Basic and acidic residues" evidence="1">
    <location>
        <begin position="272"/>
        <end position="304"/>
    </location>
</feature>
<protein>
    <submittedName>
        <fullName evidence="3">Uncharacterized protein</fullName>
    </submittedName>
</protein>
<keyword evidence="4" id="KW-1185">Reference proteome</keyword>
<feature type="compositionally biased region" description="Acidic residues" evidence="1">
    <location>
        <begin position="352"/>
        <end position="375"/>
    </location>
</feature>
<feature type="region of interest" description="Disordered" evidence="1">
    <location>
        <begin position="254"/>
        <end position="305"/>
    </location>
</feature>
<evidence type="ECO:0000256" key="2">
    <source>
        <dbReference type="SAM" id="Phobius"/>
    </source>
</evidence>
<keyword evidence="2" id="KW-0472">Membrane</keyword>
<feature type="transmembrane region" description="Helical" evidence="2">
    <location>
        <begin position="14"/>
        <end position="42"/>
    </location>
</feature>
<reference evidence="3 4" key="1">
    <citation type="submission" date="2020-01" db="EMBL/GenBank/DDBJ databases">
        <title>Identification and distribution of gene clusters putatively required for synthesis of sphingolipid metabolism inhibitors in phylogenetically diverse species of the filamentous fungus Fusarium.</title>
        <authorList>
            <person name="Kim H.-S."/>
            <person name="Busman M."/>
            <person name="Brown D.W."/>
            <person name="Divon H."/>
            <person name="Uhlig S."/>
            <person name="Proctor R.H."/>
        </authorList>
    </citation>
    <scope>NUCLEOTIDE SEQUENCE [LARGE SCALE GENOMIC DNA]</scope>
    <source>
        <strain evidence="3 4">NRRL 20459</strain>
    </source>
</reference>
<evidence type="ECO:0000256" key="1">
    <source>
        <dbReference type="SAM" id="MobiDB-lite"/>
    </source>
</evidence>
<feature type="region of interest" description="Disordered" evidence="1">
    <location>
        <begin position="136"/>
        <end position="241"/>
    </location>
</feature>
<comment type="caution">
    <text evidence="3">The sequence shown here is derived from an EMBL/GenBank/DDBJ whole genome shotgun (WGS) entry which is preliminary data.</text>
</comment>
<dbReference type="Proteomes" id="UP000554235">
    <property type="component" value="Unassembled WGS sequence"/>
</dbReference>
<feature type="compositionally biased region" description="Basic and acidic residues" evidence="1">
    <location>
        <begin position="334"/>
        <end position="351"/>
    </location>
</feature>
<dbReference type="EMBL" id="JAADYS010001895">
    <property type="protein sequence ID" value="KAF4460660.1"/>
    <property type="molecule type" value="Genomic_DNA"/>
</dbReference>
<feature type="compositionally biased region" description="Basic and acidic residues" evidence="1">
    <location>
        <begin position="224"/>
        <end position="233"/>
    </location>
</feature>
<evidence type="ECO:0000313" key="4">
    <source>
        <dbReference type="Proteomes" id="UP000554235"/>
    </source>
</evidence>
<feature type="compositionally biased region" description="Basic and acidic residues" evidence="1">
    <location>
        <begin position="191"/>
        <end position="216"/>
    </location>
</feature>
<sequence>MFNSGPSRLVAESGFLGCVCVGVCVCVCVCVDSAICLASNILAQMGFSLPNKARVLPEKLDCFGNLDHRSTQSSSHLHLPLRHYSQSRMHFFPISLLIAALVGQALASPRRPCRPSLSKSNNKGVPPSVAAIPSITILTPTRPSSAARADVVGRHSEEPKKETEFRKHDRPATNYKRPEKNGRPVANYNKPEPEKHDRPATKTYSKPEPEKHDRPTMKTYNKPQPKESNKLPEESVSQYDIAARVRKTEHGYEATIVKGNPRNAHNFKHTPKTTEKRSWSGLGKKEAEDKRYTNEGQKHEDDIYKSLQNGIKERLENGCKTDTAKADVAKTKTNLDKKEKTNPDKNEKAEDKDEEEEDEDESGDDEEDEVDEVDEVDKRSSDLGQGLEILTDKNMVPEEKLGKEDRAVRVREQTRLIRDRYIQYRHLLADEIVQDLDAVFLKPGEKIPKKEKASGRKLSGEAKARQLRQQRESLGGLYLQYRDVLVKSLVRALDPVFLKHGQKLPVR</sequence>
<keyword evidence="2" id="KW-0812">Transmembrane</keyword>
<name>A0A8H4L065_9HYPO</name>
<dbReference type="AlphaFoldDB" id="A0A8H4L065"/>